<dbReference type="EMBL" id="WKFB01000195">
    <property type="protein sequence ID" value="KAF6732308.1"/>
    <property type="molecule type" value="Genomic_DNA"/>
</dbReference>
<feature type="domain" description="Splicing factor RBM39 linker" evidence="1">
    <location>
        <begin position="1"/>
        <end position="63"/>
    </location>
</feature>
<proteinExistence type="predicted"/>
<name>A0A834CTN3_ORYME</name>
<protein>
    <submittedName>
        <fullName evidence="2">RNA-binding protein 39</fullName>
    </submittedName>
</protein>
<organism evidence="2 3">
    <name type="scientific">Oryzias melastigma</name>
    <name type="common">Marine medaka</name>
    <dbReference type="NCBI Taxonomy" id="30732"/>
    <lineage>
        <taxon>Eukaryota</taxon>
        <taxon>Metazoa</taxon>
        <taxon>Chordata</taxon>
        <taxon>Craniata</taxon>
        <taxon>Vertebrata</taxon>
        <taxon>Euteleostomi</taxon>
        <taxon>Actinopterygii</taxon>
        <taxon>Neopterygii</taxon>
        <taxon>Teleostei</taxon>
        <taxon>Neoteleostei</taxon>
        <taxon>Acanthomorphata</taxon>
        <taxon>Ovalentaria</taxon>
        <taxon>Atherinomorphae</taxon>
        <taxon>Beloniformes</taxon>
        <taxon>Adrianichthyidae</taxon>
        <taxon>Oryziinae</taxon>
        <taxon>Oryzias</taxon>
    </lineage>
</organism>
<evidence type="ECO:0000259" key="1">
    <source>
        <dbReference type="Pfam" id="PF15519"/>
    </source>
</evidence>
<evidence type="ECO:0000313" key="2">
    <source>
        <dbReference type="EMBL" id="KAF6732308.1"/>
    </source>
</evidence>
<gene>
    <name evidence="2" type="ORF">FQA47_005352</name>
</gene>
<dbReference type="InterPro" id="IPR029123">
    <property type="entry name" value="RBM39_linker"/>
</dbReference>
<dbReference type="AlphaFoldDB" id="A0A834CTN3"/>
<reference evidence="2" key="1">
    <citation type="journal article" name="BMC Genomics">
        <title>Long-read sequencing and de novo genome assembly of marine medaka (Oryzias melastigma).</title>
        <authorList>
            <person name="Liang P."/>
            <person name="Saqib H.S.A."/>
            <person name="Ni X."/>
            <person name="Shen Y."/>
        </authorList>
    </citation>
    <scope>NUCLEOTIDE SEQUENCE</scope>
    <source>
        <strain evidence="2">Bigg-433</strain>
    </source>
</reference>
<dbReference type="Proteomes" id="UP000646548">
    <property type="component" value="Unassembled WGS sequence"/>
</dbReference>
<accession>A0A834CTN3</accession>
<comment type="caution">
    <text evidence="2">The sequence shown here is derived from an EMBL/GenBank/DDBJ whole genome shotgun (WGS) entry which is preliminary data.</text>
</comment>
<sequence>MARLAEGTGLQIPPAAQQALQMSGAIAIGAMAAVSAAMNPSLNVNMNSGALNLPSQPLATHCFPAV</sequence>
<evidence type="ECO:0000313" key="3">
    <source>
        <dbReference type="Proteomes" id="UP000646548"/>
    </source>
</evidence>
<dbReference type="Pfam" id="PF15519">
    <property type="entry name" value="RBM39linker"/>
    <property type="match status" value="1"/>
</dbReference>